<dbReference type="GO" id="GO:0046872">
    <property type="term" value="F:metal ion binding"/>
    <property type="evidence" value="ECO:0007669"/>
    <property type="project" value="UniProtKB-KW"/>
</dbReference>
<keyword evidence="7" id="KW-0479">Metal-binding</keyword>
<accession>A0AA85ISY5</accession>
<dbReference type="InterPro" id="IPR035985">
    <property type="entry name" value="Ubiquitin-activating_enz"/>
</dbReference>
<sequence length="721" mass="80517">MNGTTECLPVLLVGAGGIGCELLKNLVYNGFDNITIFAVVFNALDNLAARKHVNRMCVSAKIPLIESGTAGYLGQVEPLLPVIRTDESTHSDGKLNDNMSAYRTGCYECQPRGLGQRHYPACTIRNTPSEPIHCVVWAKYLFNQLFGQSDADDEDISPDFSDPDLHNNNNNDHSQNEEKLPPDSSTNDAHNSDDLNNSSLNKPTNHQVTLREWFRQLSSTNQTCHSNSIDTGLPSAASSLAWRLFHRDIVTLVGMRDLWVDRQDRREPTPLEMSTLKEAITMNHASVSSCTPSLDSSNSNELRDQRKLPVSGWLEIFLNAVEKLQKQVEDGSGDKFLVWDKDDQEAMDFVVSAAVIRSHLFHLPGADQLTRFTIKSLAGNIIPAVASTNAIVAGLMVLQARHILSKHYERVRTVYLHRQPTGRRGNRRLVVPVKPAPPNPSCLVCSDTIKNSQLRLVCSPETLTLRILRDRILIRHLGMLAPDVELSDRGVILISSEEGETDEDTLNKTLAEFNITQDTCLQCDDFRQDFTLRLIVSCIGVESASPLSSSKSLDNSNRPTQHHHHQQQQLQQLFDSDDQSEQWCILGNVDTVLTTVKEIDMVNGNGEEHKALSNRKDDVNTSINEDKETDSDIIEIIDEESTDLPQTRRSPSSEDQIFKGSSVKRKFQPDEPTRDNRQIKKAKLDTNVDVDDDALLSSLNETVPIVNVDSDDDDLILIECD</sequence>
<evidence type="ECO:0000313" key="12">
    <source>
        <dbReference type="WBParaSite" id="TREG1_118040.1"/>
    </source>
</evidence>
<feature type="region of interest" description="Disordered" evidence="8">
    <location>
        <begin position="545"/>
        <end position="573"/>
    </location>
</feature>
<evidence type="ECO:0000256" key="6">
    <source>
        <dbReference type="PIRSR" id="PIRSR039133-2"/>
    </source>
</evidence>
<evidence type="ECO:0000256" key="2">
    <source>
        <dbReference type="ARBA" id="ARBA00022786"/>
    </source>
</evidence>
<feature type="compositionally biased region" description="Basic and acidic residues" evidence="8">
    <location>
        <begin position="608"/>
        <end position="619"/>
    </location>
</feature>
<evidence type="ECO:0000256" key="1">
    <source>
        <dbReference type="ARBA" id="ARBA00022741"/>
    </source>
</evidence>
<dbReference type="InterPro" id="IPR045886">
    <property type="entry name" value="ThiF/MoeB/HesA"/>
</dbReference>
<feature type="domain" description="Ubiquitin/SUMO-activating enzyme ubiquitin-like" evidence="10">
    <location>
        <begin position="457"/>
        <end position="537"/>
    </location>
</feature>
<dbReference type="Pfam" id="PF00899">
    <property type="entry name" value="ThiF"/>
    <property type="match status" value="1"/>
</dbReference>
<evidence type="ECO:0000256" key="4">
    <source>
        <dbReference type="ARBA" id="ARBA00043952"/>
    </source>
</evidence>
<feature type="compositionally biased region" description="Low complexity" evidence="8">
    <location>
        <begin position="545"/>
        <end position="557"/>
    </location>
</feature>
<reference evidence="11" key="1">
    <citation type="submission" date="2022-06" db="EMBL/GenBank/DDBJ databases">
        <authorList>
            <person name="Berger JAMES D."/>
            <person name="Berger JAMES D."/>
        </authorList>
    </citation>
    <scope>NUCLEOTIDE SEQUENCE [LARGE SCALE GENOMIC DNA]</scope>
</reference>
<evidence type="ECO:0000256" key="7">
    <source>
        <dbReference type="PIRSR" id="PIRSR039133-3"/>
    </source>
</evidence>
<feature type="region of interest" description="Disordered" evidence="8">
    <location>
        <begin position="152"/>
        <end position="203"/>
    </location>
</feature>
<dbReference type="InterPro" id="IPR023318">
    <property type="entry name" value="Ub_act_enz_dom_a_sf"/>
</dbReference>
<dbReference type="Gene3D" id="1.10.10.520">
    <property type="entry name" value="Ubiquitin activating enzymes (Uba3). Chain: B, domain 2"/>
    <property type="match status" value="1"/>
</dbReference>
<dbReference type="PANTHER" id="PTHR10953:SF5">
    <property type="entry name" value="SUMO-ACTIVATING ENZYME SUBUNIT 2"/>
    <property type="match status" value="1"/>
</dbReference>
<dbReference type="InterPro" id="IPR030661">
    <property type="entry name" value="Uba2"/>
</dbReference>
<feature type="compositionally biased region" description="Basic and acidic residues" evidence="8">
    <location>
        <begin position="667"/>
        <end position="678"/>
    </location>
</feature>
<dbReference type="Gene3D" id="3.40.50.720">
    <property type="entry name" value="NAD(P)-binding Rossmann-like Domain"/>
    <property type="match status" value="2"/>
</dbReference>
<feature type="binding site" evidence="7">
    <location>
        <position position="445"/>
    </location>
    <ligand>
        <name>Zn(2+)</name>
        <dbReference type="ChEBI" id="CHEBI:29105"/>
    </ligand>
</feature>
<feature type="region of interest" description="Disordered" evidence="8">
    <location>
        <begin position="608"/>
        <end position="678"/>
    </location>
</feature>
<feature type="domain" description="THIF-type NAD/FAD binding fold" evidence="9">
    <location>
        <begin position="38"/>
        <end position="423"/>
    </location>
</feature>
<dbReference type="InterPro" id="IPR000594">
    <property type="entry name" value="ThiF_NAD_FAD-bd"/>
</dbReference>
<dbReference type="PANTHER" id="PTHR10953">
    <property type="entry name" value="UBIQUITIN-ACTIVATING ENZYME E1"/>
    <property type="match status" value="1"/>
</dbReference>
<name>A0AA85ISY5_TRIRE</name>
<keyword evidence="11" id="KW-1185">Reference proteome</keyword>
<dbReference type="Gene3D" id="3.10.290.20">
    <property type="entry name" value="Ubiquitin-like 2 activating enzyme e1b. Chain: B, domain 3"/>
    <property type="match status" value="1"/>
</dbReference>
<feature type="compositionally biased region" description="Polar residues" evidence="8">
    <location>
        <begin position="644"/>
        <end position="655"/>
    </location>
</feature>
<feature type="binding site" evidence="7">
    <location>
        <position position="109"/>
    </location>
    <ligand>
        <name>Zn(2+)</name>
        <dbReference type="ChEBI" id="CHEBI:29105"/>
    </ligand>
</feature>
<dbReference type="AlphaFoldDB" id="A0AA85ISY5"/>
<comment type="pathway">
    <text evidence="4">Protein modification.</text>
</comment>
<dbReference type="PIRSF" id="PIRSF039133">
    <property type="entry name" value="SUMO_E1B"/>
    <property type="match status" value="1"/>
</dbReference>
<reference evidence="12" key="2">
    <citation type="submission" date="2023-11" db="UniProtKB">
        <authorList>
            <consortium name="WormBaseParasite"/>
        </authorList>
    </citation>
    <scope>IDENTIFICATION</scope>
</reference>
<evidence type="ECO:0000259" key="9">
    <source>
        <dbReference type="Pfam" id="PF00899"/>
    </source>
</evidence>
<organism evidence="11 12">
    <name type="scientific">Trichobilharzia regenti</name>
    <name type="common">Nasal bird schistosome</name>
    <dbReference type="NCBI Taxonomy" id="157069"/>
    <lineage>
        <taxon>Eukaryota</taxon>
        <taxon>Metazoa</taxon>
        <taxon>Spiralia</taxon>
        <taxon>Lophotrochozoa</taxon>
        <taxon>Platyhelminthes</taxon>
        <taxon>Trematoda</taxon>
        <taxon>Digenea</taxon>
        <taxon>Strigeidida</taxon>
        <taxon>Schistosomatoidea</taxon>
        <taxon>Schistosomatidae</taxon>
        <taxon>Trichobilharzia</taxon>
    </lineage>
</organism>
<feature type="binding site" evidence="6">
    <location>
        <begin position="45"/>
        <end position="50"/>
    </location>
    <ligand>
        <name>ATP</name>
        <dbReference type="ChEBI" id="CHEBI:30616"/>
    </ligand>
</feature>
<feature type="binding site" evidence="7">
    <location>
        <position position="106"/>
    </location>
    <ligand>
        <name>Zn(2+)</name>
        <dbReference type="ChEBI" id="CHEBI:29105"/>
    </ligand>
</feature>
<feature type="active site" description="Glycyl thioester intermediate" evidence="5">
    <location>
        <position position="122"/>
    </location>
</feature>
<protein>
    <recommendedName>
        <fullName evidence="13">SUMO-activating enzyme subunit</fullName>
    </recommendedName>
</protein>
<dbReference type="GO" id="GO:0031510">
    <property type="term" value="C:SUMO activating enzyme complex"/>
    <property type="evidence" value="ECO:0007669"/>
    <property type="project" value="TreeGrafter"/>
</dbReference>
<evidence type="ECO:0008006" key="13">
    <source>
        <dbReference type="Google" id="ProtNLM"/>
    </source>
</evidence>
<feature type="compositionally biased region" description="Acidic residues" evidence="8">
    <location>
        <begin position="627"/>
        <end position="642"/>
    </location>
</feature>
<evidence type="ECO:0000256" key="5">
    <source>
        <dbReference type="PIRSR" id="PIRSR039133-1"/>
    </source>
</evidence>
<keyword evidence="7" id="KW-0862">Zinc</keyword>
<keyword evidence="3 6" id="KW-0067">ATP-binding</keyword>
<dbReference type="SUPFAM" id="SSF69572">
    <property type="entry name" value="Activating enzymes of the ubiquitin-like proteins"/>
    <property type="match status" value="1"/>
</dbReference>
<dbReference type="GO" id="GO:0005524">
    <property type="term" value="F:ATP binding"/>
    <property type="evidence" value="ECO:0007669"/>
    <property type="project" value="UniProtKB-KW"/>
</dbReference>
<dbReference type="Pfam" id="PF14732">
    <property type="entry name" value="UAE_UbL"/>
    <property type="match status" value="1"/>
</dbReference>
<dbReference type="Proteomes" id="UP000050795">
    <property type="component" value="Unassembled WGS sequence"/>
</dbReference>
<dbReference type="InterPro" id="IPR028077">
    <property type="entry name" value="UAE_UbL_dom"/>
</dbReference>
<evidence type="ECO:0000259" key="10">
    <source>
        <dbReference type="Pfam" id="PF14732"/>
    </source>
</evidence>
<dbReference type="GO" id="GO:0019948">
    <property type="term" value="F:SUMO activating enzyme activity"/>
    <property type="evidence" value="ECO:0007669"/>
    <property type="project" value="InterPro"/>
</dbReference>
<feature type="binding site" evidence="7">
    <location>
        <position position="442"/>
    </location>
    <ligand>
        <name>Zn(2+)</name>
        <dbReference type="ChEBI" id="CHEBI:29105"/>
    </ligand>
</feature>
<proteinExistence type="predicted"/>
<keyword evidence="2" id="KW-0833">Ubl conjugation pathway</keyword>
<evidence type="ECO:0000256" key="3">
    <source>
        <dbReference type="ARBA" id="ARBA00022840"/>
    </source>
</evidence>
<dbReference type="GO" id="GO:0005737">
    <property type="term" value="C:cytoplasm"/>
    <property type="evidence" value="ECO:0007669"/>
    <property type="project" value="TreeGrafter"/>
</dbReference>
<dbReference type="GO" id="GO:0016925">
    <property type="term" value="P:protein sumoylation"/>
    <property type="evidence" value="ECO:0007669"/>
    <property type="project" value="InterPro"/>
</dbReference>
<dbReference type="WBParaSite" id="TREG1_118040.1">
    <property type="protein sequence ID" value="TREG1_118040.1"/>
    <property type="gene ID" value="TREG1_118040"/>
</dbReference>
<evidence type="ECO:0000256" key="8">
    <source>
        <dbReference type="SAM" id="MobiDB-lite"/>
    </source>
</evidence>
<keyword evidence="1 6" id="KW-0547">Nucleotide-binding</keyword>
<evidence type="ECO:0000313" key="11">
    <source>
        <dbReference type="Proteomes" id="UP000050795"/>
    </source>
</evidence>